<organism evidence="2 3">
    <name type="scientific">Prunus yedoensis var. nudiflora</name>
    <dbReference type="NCBI Taxonomy" id="2094558"/>
    <lineage>
        <taxon>Eukaryota</taxon>
        <taxon>Viridiplantae</taxon>
        <taxon>Streptophyta</taxon>
        <taxon>Embryophyta</taxon>
        <taxon>Tracheophyta</taxon>
        <taxon>Spermatophyta</taxon>
        <taxon>Magnoliopsida</taxon>
        <taxon>eudicotyledons</taxon>
        <taxon>Gunneridae</taxon>
        <taxon>Pentapetalae</taxon>
        <taxon>rosids</taxon>
        <taxon>fabids</taxon>
        <taxon>Rosales</taxon>
        <taxon>Rosaceae</taxon>
        <taxon>Amygdaloideae</taxon>
        <taxon>Amygdaleae</taxon>
        <taxon>Prunus</taxon>
    </lineage>
</organism>
<accession>A0A314UNV6</accession>
<evidence type="ECO:0000256" key="1">
    <source>
        <dbReference type="SAM" id="MobiDB-lite"/>
    </source>
</evidence>
<reference evidence="2 3" key="1">
    <citation type="submission" date="2018-02" db="EMBL/GenBank/DDBJ databases">
        <title>Draft genome of wild Prunus yedoensis var. nudiflora.</title>
        <authorList>
            <person name="Baek S."/>
            <person name="Kim J.-H."/>
            <person name="Choi K."/>
            <person name="Kim G.-B."/>
            <person name="Cho A."/>
            <person name="Jang H."/>
            <person name="Shin C.-H."/>
            <person name="Yu H.-J."/>
            <person name="Mun J.-H."/>
        </authorList>
    </citation>
    <scope>NUCLEOTIDE SEQUENCE [LARGE SCALE GENOMIC DNA]</scope>
    <source>
        <strain evidence="3">cv. Jeju island</strain>
        <tissue evidence="2">Leaf</tissue>
    </source>
</reference>
<evidence type="ECO:0000313" key="2">
    <source>
        <dbReference type="EMBL" id="PQM38274.1"/>
    </source>
</evidence>
<gene>
    <name evidence="2" type="ORF">Pyn_04937</name>
</gene>
<feature type="region of interest" description="Disordered" evidence="1">
    <location>
        <begin position="118"/>
        <end position="167"/>
    </location>
</feature>
<dbReference type="PANTHER" id="PTHR35459:SF2">
    <property type="entry name" value="T1N6.14 PROTEIN"/>
    <property type="match status" value="1"/>
</dbReference>
<sequence length="227" mass="25893">MEGPRPKGVESTKRHVTARPHAPSTAQQQQQQEDPLIYKPISLPPWKPRDTRKRKPMITMDLQQHSSMFKIRALVQQLRPNFIEVLQTPDFRNSKAADEIRKQMKLLMDLYKQMAKDAGDTHRKVVSETQHSTHDSEPAKENQDGKQQNHLQPRCSVEKPVRARTRSIPLSTDKKPVASQLQGSYIVGGSAFGWNFITFSGSKPIYYGVTKEEYRSRNNTSGTRSAV</sequence>
<protein>
    <submittedName>
        <fullName evidence="2">Uncharacterized protein</fullName>
    </submittedName>
</protein>
<name>A0A314UNV6_PRUYE</name>
<dbReference type="AlphaFoldDB" id="A0A314UNV6"/>
<feature type="compositionally biased region" description="Basic and acidic residues" evidence="1">
    <location>
        <begin position="118"/>
        <end position="144"/>
    </location>
</feature>
<dbReference type="Proteomes" id="UP000250321">
    <property type="component" value="Unassembled WGS sequence"/>
</dbReference>
<feature type="region of interest" description="Disordered" evidence="1">
    <location>
        <begin position="1"/>
        <end position="52"/>
    </location>
</feature>
<dbReference type="STRING" id="2094558.A0A314UNV6"/>
<evidence type="ECO:0000313" key="3">
    <source>
        <dbReference type="Proteomes" id="UP000250321"/>
    </source>
</evidence>
<feature type="compositionally biased region" description="Basic and acidic residues" evidence="1">
    <location>
        <begin position="1"/>
        <end position="13"/>
    </location>
</feature>
<comment type="caution">
    <text evidence="2">The sequence shown here is derived from an EMBL/GenBank/DDBJ whole genome shotgun (WGS) entry which is preliminary data.</text>
</comment>
<dbReference type="PANTHER" id="PTHR35459">
    <property type="entry name" value="T1N6.14 PROTEIN"/>
    <property type="match status" value="1"/>
</dbReference>
<proteinExistence type="predicted"/>
<dbReference type="OrthoDB" id="672903at2759"/>
<dbReference type="EMBL" id="PJQY01003326">
    <property type="protein sequence ID" value="PQM38274.1"/>
    <property type="molecule type" value="Genomic_DNA"/>
</dbReference>
<keyword evidence="3" id="KW-1185">Reference proteome</keyword>